<feature type="transmembrane region" description="Helical" evidence="8">
    <location>
        <begin position="129"/>
        <end position="148"/>
    </location>
</feature>
<dbReference type="Proteomes" id="UP001597525">
    <property type="component" value="Unassembled WGS sequence"/>
</dbReference>
<evidence type="ECO:0000256" key="7">
    <source>
        <dbReference type="ARBA" id="ARBA00023136"/>
    </source>
</evidence>
<keyword evidence="2" id="KW-1003">Cell membrane</keyword>
<evidence type="ECO:0000256" key="1">
    <source>
        <dbReference type="ARBA" id="ARBA00004651"/>
    </source>
</evidence>
<feature type="transmembrane region" description="Helical" evidence="8">
    <location>
        <begin position="286"/>
        <end position="303"/>
    </location>
</feature>
<sequence>MKPIHFVLFFISLLPQFLLRDFTPDNELRYLSIADENLGLGRFFAFMHHGEFYSDKPPLYLWLVMLCKLLFGKHSLVALSFLSVLPSLLIIKIMDVWTKSELSAVARATAGLALFTAVFFIGSSIVLRMDMLMCLFITYALYIFYRMYTEDIDLKTGQLLFVLGVFLAVFTKGPMGIIVPLVSSICFLLAKRKLRDIGRYWHWRGLLLLLLLCACWFLGVWLEGGKDYLYGLLVHQTVNRAVDSFHHKAPFYYYGISIWYALAPWSLFILSVIIGRIRSKKRPSDLAVFFGLSSLCTLLFLSVVSSKIVIYLLPAFPFIIYYSFLLQSNLKDNLFTLITLALPALVFMLALPAFFIAKDSMPNLDLSSPLLVAATLTLTASGCYGLYLIIRRQQYLQIIRVLGFGLLGTVFFAGISISKFNSLIGYGNIASAGKSLASAHPRSTYYSWQMRRPENMDVYLSAPVMEISEENLLEGKYTSGVLFIDQEKLAHQPALTDYLSRFKKVVVGKHAAILLP</sequence>
<keyword evidence="5 8" id="KW-0812">Transmembrane</keyword>
<evidence type="ECO:0000313" key="10">
    <source>
        <dbReference type="EMBL" id="MFD2966808.1"/>
    </source>
</evidence>
<gene>
    <name evidence="10" type="ORF">ACFS7Y_05395</name>
</gene>
<dbReference type="PANTHER" id="PTHR33908:SF3">
    <property type="entry name" value="UNDECAPRENYL PHOSPHATE-ALPHA-4-AMINO-4-DEOXY-L-ARABINOSE ARABINOSYL TRANSFERASE"/>
    <property type="match status" value="1"/>
</dbReference>
<evidence type="ECO:0000259" key="9">
    <source>
        <dbReference type="Pfam" id="PF13231"/>
    </source>
</evidence>
<keyword evidence="7 8" id="KW-0472">Membrane</keyword>
<feature type="transmembrane region" description="Helical" evidence="8">
    <location>
        <begin position="401"/>
        <end position="420"/>
    </location>
</feature>
<dbReference type="InterPro" id="IPR050297">
    <property type="entry name" value="LipidA_mod_glycosyltrf_83"/>
</dbReference>
<evidence type="ECO:0000256" key="3">
    <source>
        <dbReference type="ARBA" id="ARBA00022676"/>
    </source>
</evidence>
<feature type="transmembrane region" description="Helical" evidence="8">
    <location>
        <begin position="369"/>
        <end position="389"/>
    </location>
</feature>
<organism evidence="10 11">
    <name type="scientific">Sphingobacterium bambusae</name>
    <dbReference type="NCBI Taxonomy" id="662858"/>
    <lineage>
        <taxon>Bacteria</taxon>
        <taxon>Pseudomonadati</taxon>
        <taxon>Bacteroidota</taxon>
        <taxon>Sphingobacteriia</taxon>
        <taxon>Sphingobacteriales</taxon>
        <taxon>Sphingobacteriaceae</taxon>
        <taxon>Sphingobacterium</taxon>
    </lineage>
</organism>
<proteinExistence type="predicted"/>
<feature type="transmembrane region" description="Helical" evidence="8">
    <location>
        <begin position="334"/>
        <end position="357"/>
    </location>
</feature>
<evidence type="ECO:0000256" key="6">
    <source>
        <dbReference type="ARBA" id="ARBA00022989"/>
    </source>
</evidence>
<dbReference type="InterPro" id="IPR038731">
    <property type="entry name" value="RgtA/B/C-like"/>
</dbReference>
<evidence type="ECO:0000256" key="4">
    <source>
        <dbReference type="ARBA" id="ARBA00022679"/>
    </source>
</evidence>
<protein>
    <submittedName>
        <fullName evidence="10">ArnT family glycosyltransferase</fullName>
        <ecNumber evidence="10">2.4.-.-</ecNumber>
    </submittedName>
</protein>
<dbReference type="Pfam" id="PF13231">
    <property type="entry name" value="PMT_2"/>
    <property type="match status" value="1"/>
</dbReference>
<feature type="transmembrane region" description="Helical" evidence="8">
    <location>
        <begin position="104"/>
        <end position="122"/>
    </location>
</feature>
<keyword evidence="4 10" id="KW-0808">Transferase</keyword>
<accession>A0ABW6BEF3</accession>
<evidence type="ECO:0000256" key="5">
    <source>
        <dbReference type="ARBA" id="ARBA00022692"/>
    </source>
</evidence>
<feature type="transmembrane region" description="Helical" evidence="8">
    <location>
        <begin position="160"/>
        <end position="189"/>
    </location>
</feature>
<keyword evidence="11" id="KW-1185">Reference proteome</keyword>
<reference evidence="11" key="1">
    <citation type="journal article" date="2019" name="Int. J. Syst. Evol. Microbiol.">
        <title>The Global Catalogue of Microorganisms (GCM) 10K type strain sequencing project: providing services to taxonomists for standard genome sequencing and annotation.</title>
        <authorList>
            <consortium name="The Broad Institute Genomics Platform"/>
            <consortium name="The Broad Institute Genome Sequencing Center for Infectious Disease"/>
            <person name="Wu L."/>
            <person name="Ma J."/>
        </authorList>
    </citation>
    <scope>NUCLEOTIDE SEQUENCE [LARGE SCALE GENOMIC DNA]</scope>
    <source>
        <strain evidence="11">KCTC 22814</strain>
    </source>
</reference>
<keyword evidence="3 10" id="KW-0328">Glycosyltransferase</keyword>
<feature type="domain" description="Glycosyltransferase RgtA/B/C/D-like" evidence="9">
    <location>
        <begin position="55"/>
        <end position="215"/>
    </location>
</feature>
<keyword evidence="6 8" id="KW-1133">Transmembrane helix</keyword>
<dbReference type="EC" id="2.4.-.-" evidence="10"/>
<name>A0ABW6BEF3_9SPHI</name>
<comment type="caution">
    <text evidence="10">The sequence shown here is derived from an EMBL/GenBank/DDBJ whole genome shotgun (WGS) entry which is preliminary data.</text>
</comment>
<comment type="subcellular location">
    <subcellularLocation>
        <location evidence="1">Cell membrane</location>
        <topology evidence="1">Multi-pass membrane protein</topology>
    </subcellularLocation>
</comment>
<evidence type="ECO:0000313" key="11">
    <source>
        <dbReference type="Proteomes" id="UP001597525"/>
    </source>
</evidence>
<feature type="transmembrane region" description="Helical" evidence="8">
    <location>
        <begin position="251"/>
        <end position="274"/>
    </location>
</feature>
<dbReference type="EMBL" id="JBHUPB010000004">
    <property type="protein sequence ID" value="MFD2966808.1"/>
    <property type="molecule type" value="Genomic_DNA"/>
</dbReference>
<evidence type="ECO:0000256" key="8">
    <source>
        <dbReference type="SAM" id="Phobius"/>
    </source>
</evidence>
<dbReference type="PANTHER" id="PTHR33908">
    <property type="entry name" value="MANNOSYLTRANSFERASE YKCB-RELATED"/>
    <property type="match status" value="1"/>
</dbReference>
<feature type="transmembrane region" description="Helical" evidence="8">
    <location>
        <begin position="309"/>
        <end position="327"/>
    </location>
</feature>
<dbReference type="RefSeq" id="WP_320182508.1">
    <property type="nucleotide sequence ID" value="NZ_CP138332.1"/>
</dbReference>
<dbReference type="GO" id="GO:0016757">
    <property type="term" value="F:glycosyltransferase activity"/>
    <property type="evidence" value="ECO:0007669"/>
    <property type="project" value="UniProtKB-KW"/>
</dbReference>
<feature type="transmembrane region" description="Helical" evidence="8">
    <location>
        <begin position="201"/>
        <end position="222"/>
    </location>
</feature>
<evidence type="ECO:0000256" key="2">
    <source>
        <dbReference type="ARBA" id="ARBA00022475"/>
    </source>
</evidence>